<evidence type="ECO:0000256" key="1">
    <source>
        <dbReference type="SAM" id="MobiDB-lite"/>
    </source>
</evidence>
<feature type="region of interest" description="Disordered" evidence="1">
    <location>
        <begin position="82"/>
        <end position="122"/>
    </location>
</feature>
<name>A0A0M9EM74_FUSLA</name>
<proteinExistence type="predicted"/>
<reference evidence="2 3" key="1">
    <citation type="submission" date="2015-04" db="EMBL/GenBank/DDBJ databases">
        <title>The draft genome sequence of Fusarium langsethiae, a T-2/HT-2 mycotoxin producer.</title>
        <authorList>
            <person name="Lysoe E."/>
            <person name="Divon H.H."/>
            <person name="Terzi V."/>
            <person name="Orru L."/>
            <person name="Lamontanara A."/>
            <person name="Kolseth A.-K."/>
            <person name="Frandsen R.J."/>
            <person name="Nielsen K."/>
            <person name="Thrane U."/>
        </authorList>
    </citation>
    <scope>NUCLEOTIDE SEQUENCE [LARGE SCALE GENOMIC DNA]</scope>
    <source>
        <strain evidence="2 3">Fl201059</strain>
    </source>
</reference>
<evidence type="ECO:0000313" key="3">
    <source>
        <dbReference type="Proteomes" id="UP000037904"/>
    </source>
</evidence>
<feature type="compositionally biased region" description="Basic and acidic residues" evidence="1">
    <location>
        <begin position="90"/>
        <end position="101"/>
    </location>
</feature>
<organism evidence="2 3">
    <name type="scientific">Fusarium langsethiae</name>
    <dbReference type="NCBI Taxonomy" id="179993"/>
    <lineage>
        <taxon>Eukaryota</taxon>
        <taxon>Fungi</taxon>
        <taxon>Dikarya</taxon>
        <taxon>Ascomycota</taxon>
        <taxon>Pezizomycotina</taxon>
        <taxon>Sordariomycetes</taxon>
        <taxon>Hypocreomycetidae</taxon>
        <taxon>Hypocreales</taxon>
        <taxon>Nectriaceae</taxon>
        <taxon>Fusarium</taxon>
    </lineage>
</organism>
<dbReference type="Proteomes" id="UP000037904">
    <property type="component" value="Unassembled WGS sequence"/>
</dbReference>
<evidence type="ECO:0000313" key="2">
    <source>
        <dbReference type="EMBL" id="KPA35602.1"/>
    </source>
</evidence>
<gene>
    <name evidence="2" type="ORF">FLAG1_11682</name>
</gene>
<protein>
    <submittedName>
        <fullName evidence="2">Uncharacterized protein</fullName>
    </submittedName>
</protein>
<keyword evidence="3" id="KW-1185">Reference proteome</keyword>
<accession>A0A0M9EM74</accession>
<feature type="compositionally biased region" description="Basic and acidic residues" evidence="1">
    <location>
        <begin position="170"/>
        <end position="179"/>
    </location>
</feature>
<dbReference type="AlphaFoldDB" id="A0A0M9EM74"/>
<sequence length="329" mass="36940">MGITFAVKDLKSWSNDEFDFIHNYIENLMIGNSSLKPYLRQKSFVTAIRKHITRPKCGLKSKFEELETEYQNDVRKDIERRKEAKKKRKLLSDTDPGKPERTSSVGGDLAADHMSLGSHGPEASVPDTTFCSGQSIAAPESAEEETSIARHQLQVQPCLQQSAVDEIHTKKDERKDSHAASHCGRKRAIDDSETRDENIYAVTQPSQKRLRPGVVGEANALVADDMGESYHHYPTDGEHYTGPSSNIQANQQAHSRMDLRQNYHAQDQVPTVEDTVGYPQMHRAGKFRLILDYKITRLIDCNTPDPQCLTVSPSVSQGTANLSNLLQMY</sequence>
<feature type="region of interest" description="Disordered" evidence="1">
    <location>
        <begin position="170"/>
        <end position="191"/>
    </location>
</feature>
<dbReference type="EMBL" id="JXCE01001001">
    <property type="protein sequence ID" value="KPA35602.1"/>
    <property type="molecule type" value="Genomic_DNA"/>
</dbReference>
<comment type="caution">
    <text evidence="2">The sequence shown here is derived from an EMBL/GenBank/DDBJ whole genome shotgun (WGS) entry which is preliminary data.</text>
</comment>